<evidence type="ECO:0000313" key="10">
    <source>
        <dbReference type="EMBL" id="KAF8648366.1"/>
    </source>
</evidence>
<name>A0A835A3N2_9POAL</name>
<dbReference type="OrthoDB" id="8061355at2759"/>
<evidence type="ECO:0000256" key="7">
    <source>
        <dbReference type="ARBA" id="ARBA00023136"/>
    </source>
</evidence>
<comment type="caution">
    <text evidence="10">The sequence shown here is derived from an EMBL/GenBank/DDBJ whole genome shotgun (WGS) entry which is preliminary data.</text>
</comment>
<dbReference type="InterPro" id="IPR027417">
    <property type="entry name" value="P-loop_NTPase"/>
</dbReference>
<evidence type="ECO:0000256" key="1">
    <source>
        <dbReference type="ARBA" id="ARBA00004141"/>
    </source>
</evidence>
<protein>
    <recommendedName>
        <fullName evidence="9">ABC transporter domain-containing protein</fullName>
    </recommendedName>
</protein>
<dbReference type="EMBL" id="JACEFO010002816">
    <property type="protein sequence ID" value="KAF8648366.1"/>
    <property type="molecule type" value="Genomic_DNA"/>
</dbReference>
<keyword evidence="6 8" id="KW-1133">Transmembrane helix</keyword>
<feature type="transmembrane region" description="Helical" evidence="8">
    <location>
        <begin position="402"/>
        <end position="427"/>
    </location>
</feature>
<feature type="transmembrane region" description="Helical" evidence="8">
    <location>
        <begin position="44"/>
        <end position="64"/>
    </location>
</feature>
<organism evidence="10 11">
    <name type="scientific">Digitaria exilis</name>
    <dbReference type="NCBI Taxonomy" id="1010633"/>
    <lineage>
        <taxon>Eukaryota</taxon>
        <taxon>Viridiplantae</taxon>
        <taxon>Streptophyta</taxon>
        <taxon>Embryophyta</taxon>
        <taxon>Tracheophyta</taxon>
        <taxon>Spermatophyta</taxon>
        <taxon>Magnoliopsida</taxon>
        <taxon>Liliopsida</taxon>
        <taxon>Poales</taxon>
        <taxon>Poaceae</taxon>
        <taxon>PACMAD clade</taxon>
        <taxon>Panicoideae</taxon>
        <taxon>Panicodae</taxon>
        <taxon>Paniceae</taxon>
        <taxon>Anthephorinae</taxon>
        <taxon>Digitaria</taxon>
    </lineage>
</organism>
<comment type="similarity">
    <text evidence="2">Belongs to the ABC transporter superfamily. ABCA family. CPR flippase (TC 3.A.1.211) subfamily.</text>
</comment>
<dbReference type="AlphaFoldDB" id="A0A835A3N2"/>
<dbReference type="InterPro" id="IPR003593">
    <property type="entry name" value="AAA+_ATPase"/>
</dbReference>
<dbReference type="GO" id="GO:0005524">
    <property type="term" value="F:ATP binding"/>
    <property type="evidence" value="ECO:0007669"/>
    <property type="project" value="UniProtKB-KW"/>
</dbReference>
<keyword evidence="7 8" id="KW-0472">Membrane</keyword>
<dbReference type="PANTHER" id="PTHR19229">
    <property type="entry name" value="ATP-BINDING CASSETTE TRANSPORTER SUBFAMILY A ABCA"/>
    <property type="match status" value="1"/>
</dbReference>
<evidence type="ECO:0000256" key="4">
    <source>
        <dbReference type="ARBA" id="ARBA00022741"/>
    </source>
</evidence>
<dbReference type="InterPro" id="IPR003439">
    <property type="entry name" value="ABC_transporter-like_ATP-bd"/>
</dbReference>
<dbReference type="SUPFAM" id="SSF52540">
    <property type="entry name" value="P-loop containing nucleoside triphosphate hydrolases"/>
    <property type="match status" value="1"/>
</dbReference>
<dbReference type="InterPro" id="IPR013525">
    <property type="entry name" value="ABC2_TM"/>
</dbReference>
<evidence type="ECO:0000256" key="6">
    <source>
        <dbReference type="ARBA" id="ARBA00022989"/>
    </source>
</evidence>
<keyword evidence="4" id="KW-0547">Nucleotide-binding</keyword>
<evidence type="ECO:0000256" key="8">
    <source>
        <dbReference type="SAM" id="Phobius"/>
    </source>
</evidence>
<comment type="subcellular location">
    <subcellularLocation>
        <location evidence="1">Membrane</location>
        <topology evidence="1">Multi-pass membrane protein</topology>
    </subcellularLocation>
</comment>
<feature type="transmembrane region" description="Helical" evidence="8">
    <location>
        <begin position="355"/>
        <end position="381"/>
    </location>
</feature>
<accession>A0A835A3N2</accession>
<keyword evidence="11" id="KW-1185">Reference proteome</keyword>
<gene>
    <name evidence="10" type="ORF">HU200_064952</name>
</gene>
<dbReference type="GO" id="GO:0140359">
    <property type="term" value="F:ABC-type transporter activity"/>
    <property type="evidence" value="ECO:0007669"/>
    <property type="project" value="InterPro"/>
</dbReference>
<evidence type="ECO:0000256" key="3">
    <source>
        <dbReference type="ARBA" id="ARBA00022692"/>
    </source>
</evidence>
<dbReference type="GO" id="GO:0016020">
    <property type="term" value="C:membrane"/>
    <property type="evidence" value="ECO:0007669"/>
    <property type="project" value="UniProtKB-SubCell"/>
</dbReference>
<evidence type="ECO:0000256" key="2">
    <source>
        <dbReference type="ARBA" id="ARBA00008526"/>
    </source>
</evidence>
<keyword evidence="5" id="KW-0067">ATP-binding</keyword>
<dbReference type="PROSITE" id="PS00211">
    <property type="entry name" value="ABC_TRANSPORTER_1"/>
    <property type="match status" value="1"/>
</dbReference>
<keyword evidence="3 8" id="KW-0812">Transmembrane</keyword>
<sequence length="957" mass="106643">MEPPSAPARAAAAAGTRPPTFASQTNALLRKNLIFQKRNRKGTIRLVIVPIYLCLIISVLQRVINNLLDKPKFKCGCKCVDVNGTGPCQNVCGIQYSTPDQAPSCPIQNPPKWPALVQVPLPEYRAVQDSSIFFTGLPDSSCRKTQSCPASIPFTGTNRTLSNSIMQNLFTDSPLSNLSDHTSIFSRLLGTDIPGSTTGFIDPAFDSERSIYVLDPQCKSSDSVTVTITIGSANAQKEIKCVQGLPLWRNSSRTINDETFQGYRKGKTAEGINEIAMAYDFQDSNEKNFNVLTLYNSTYQNVSFIPMPLGLLRISRSLNAVSNAYLQLVQGSGFKMLLDFTKEMPKQATRLTFDFSAVVGPLFFEWVVVLLFPVMLTYLVYEKQHKLRTMMKMHGLGDGPYWIIYYMYFLIFSTVYMILFVIFGSVIGVNFFKINDYSIQFVFFFSFINLQIVMAFLASSFFSKVNTAQAIAYLYIFSSGLIAGNLIHNFIEGGKFPRHWITVLEIIPAFSLYRGLYELGQYAITASETGGPGMRWSDLNDHTNGMRDVLIIIILEWLVLLPVAYYFDHAASVGQPSSPLSIIKRLLKKDRASRRITVNEIADKDVHLEMEKLDIITERETVDQVLQEQNSGYAVVCDDLKKVYHGKDGNPDKFAVQGVSLALPYGECLGILGPNGAGKSSFISMLIGFVKPTSGNAFVRGFSIQNDMEKIYNSMGVCPQNDMLWETLTGREHLQFYGRLKGLSGSSLDLAVDESLRSVNLLHGGAPDKQVKKYSGGMRRRLSVAISLIGDAKVVYMDEPSTGLDPASRKSLWNAVKQAKQDRAIILTTHSMEEAETLCDRLCIMVDGSLQCIGTPKELIARYGGYYVLTMTTPPEFEEEVENLVRKLSPSARKVYNLSGTQKYDLLKQEARIADVFMEVESFKKRVEVQAWGLADTTMEDVFVKVAKGAQLSQELS</sequence>
<evidence type="ECO:0000313" key="11">
    <source>
        <dbReference type="Proteomes" id="UP000636709"/>
    </source>
</evidence>
<feature type="domain" description="ABC transporter" evidence="9">
    <location>
        <begin position="635"/>
        <end position="872"/>
    </location>
</feature>
<dbReference type="Pfam" id="PF12698">
    <property type="entry name" value="ABC2_membrane_3"/>
    <property type="match status" value="1"/>
</dbReference>
<evidence type="ECO:0000256" key="5">
    <source>
        <dbReference type="ARBA" id="ARBA00022840"/>
    </source>
</evidence>
<feature type="transmembrane region" description="Helical" evidence="8">
    <location>
        <begin position="439"/>
        <end position="458"/>
    </location>
</feature>
<dbReference type="CDD" id="cd03263">
    <property type="entry name" value="ABC_subfamily_A"/>
    <property type="match status" value="1"/>
</dbReference>
<reference evidence="10" key="1">
    <citation type="submission" date="2020-07" db="EMBL/GenBank/DDBJ databases">
        <title>Genome sequence and genetic diversity analysis of an under-domesticated orphan crop, white fonio (Digitaria exilis).</title>
        <authorList>
            <person name="Bennetzen J.L."/>
            <person name="Chen S."/>
            <person name="Ma X."/>
            <person name="Wang X."/>
            <person name="Yssel A.E.J."/>
            <person name="Chaluvadi S.R."/>
            <person name="Johnson M."/>
            <person name="Gangashetty P."/>
            <person name="Hamidou F."/>
            <person name="Sanogo M.D."/>
            <person name="Zwaenepoel A."/>
            <person name="Wallace J."/>
            <person name="Van De Peer Y."/>
            <person name="Van Deynze A."/>
        </authorList>
    </citation>
    <scope>NUCLEOTIDE SEQUENCE</scope>
    <source>
        <tissue evidence="10">Leaves</tissue>
    </source>
</reference>
<dbReference type="SMART" id="SM00382">
    <property type="entry name" value="AAA"/>
    <property type="match status" value="1"/>
</dbReference>
<dbReference type="Pfam" id="PF24526">
    <property type="entry name" value="ABCA12_C"/>
    <property type="match status" value="1"/>
</dbReference>
<dbReference type="Proteomes" id="UP000636709">
    <property type="component" value="Unassembled WGS sequence"/>
</dbReference>
<dbReference type="InterPro" id="IPR017871">
    <property type="entry name" value="ABC_transporter-like_CS"/>
</dbReference>
<dbReference type="GO" id="GO:0016887">
    <property type="term" value="F:ATP hydrolysis activity"/>
    <property type="evidence" value="ECO:0007669"/>
    <property type="project" value="InterPro"/>
</dbReference>
<feature type="transmembrane region" description="Helical" evidence="8">
    <location>
        <begin position="470"/>
        <end position="487"/>
    </location>
</feature>
<proteinExistence type="inferred from homology"/>
<evidence type="ECO:0000259" key="9">
    <source>
        <dbReference type="PROSITE" id="PS50893"/>
    </source>
</evidence>
<dbReference type="PROSITE" id="PS50893">
    <property type="entry name" value="ABC_TRANSPORTER_2"/>
    <property type="match status" value="1"/>
</dbReference>
<dbReference type="Gene3D" id="3.40.50.300">
    <property type="entry name" value="P-loop containing nucleotide triphosphate hydrolases"/>
    <property type="match status" value="1"/>
</dbReference>
<dbReference type="FunFam" id="3.40.50.300:FF:000633">
    <property type="entry name" value="ABC transporter A family member 7"/>
    <property type="match status" value="1"/>
</dbReference>
<dbReference type="Pfam" id="PF00005">
    <property type="entry name" value="ABC_tran"/>
    <property type="match status" value="1"/>
</dbReference>
<dbReference type="GO" id="GO:0005319">
    <property type="term" value="F:lipid transporter activity"/>
    <property type="evidence" value="ECO:0007669"/>
    <property type="project" value="TreeGrafter"/>
</dbReference>
<dbReference type="PANTHER" id="PTHR19229:SF257">
    <property type="entry name" value="OS06G0589300 PROTEIN"/>
    <property type="match status" value="1"/>
</dbReference>
<dbReference type="InterPro" id="IPR026082">
    <property type="entry name" value="ABCA"/>
</dbReference>